<dbReference type="EMBL" id="CP005986">
    <property type="protein sequence ID" value="AIA55308.1"/>
    <property type="molecule type" value="Genomic_DNA"/>
</dbReference>
<name>A0A059ZV37_ACICK</name>
<dbReference type="Proteomes" id="UP000005522">
    <property type="component" value="Chromosome"/>
</dbReference>
<protein>
    <recommendedName>
        <fullName evidence="1">Sugar fermentation stimulation protein homolog</fullName>
    </recommendedName>
</protein>
<sequence>MDLPALIPATLLRRYQRFLADCRLEDGQTVTVHCPNSGSMRSCATPGQPVLLSHQPSSRRKYPWTWELYWSGSSWVCINTQRPNAVVAEAIAMGNIPELAGYPLLRREVPYGDHARVDIFLEGSDKPPAYVEVKSCTLLDADGVVRFPDAVSLRARRHLQSLQEVVTAGARGVLVFLIGREDGQGFAPAESIDPQYAEALRRARQAGVEILAYRTRVSPDRMILDAAETLLL</sequence>
<dbReference type="RefSeq" id="WP_014002995.1">
    <property type="nucleotide sequence ID" value="NZ_CP005986.1"/>
</dbReference>
<dbReference type="PANTHER" id="PTHR30545">
    <property type="entry name" value="SUGAR FERMENTATION STIMULATION PROTEIN A"/>
    <property type="match status" value="1"/>
</dbReference>
<dbReference type="NCBIfam" id="TIGR00230">
    <property type="entry name" value="sfsA"/>
    <property type="match status" value="1"/>
</dbReference>
<gene>
    <name evidence="1" type="primary">sfsA</name>
    <name evidence="4" type="ORF">Acaty_c1442</name>
</gene>
<organism evidence="4 5">
    <name type="scientific">Acidithiobacillus caldus (strain ATCC 51756 / DSM 8584 / KU)</name>
    <dbReference type="NCBI Taxonomy" id="637389"/>
    <lineage>
        <taxon>Bacteria</taxon>
        <taxon>Pseudomonadati</taxon>
        <taxon>Pseudomonadota</taxon>
        <taxon>Acidithiobacillia</taxon>
        <taxon>Acidithiobacillales</taxon>
        <taxon>Acidithiobacillaceae</taxon>
        <taxon>Acidithiobacillus</taxon>
    </lineage>
</organism>
<evidence type="ECO:0000256" key="1">
    <source>
        <dbReference type="HAMAP-Rule" id="MF_00095"/>
    </source>
</evidence>
<accession>A0A059ZV37</accession>
<evidence type="ECO:0000313" key="5">
    <source>
        <dbReference type="Proteomes" id="UP000005522"/>
    </source>
</evidence>
<dbReference type="Gene3D" id="3.40.1350.60">
    <property type="match status" value="1"/>
</dbReference>
<dbReference type="HOGENOM" id="CLU_052299_2_0_6"/>
<reference evidence="4 5" key="1">
    <citation type="journal article" date="2009" name="J. Bacteriol.">
        <title>Draft genome sequence of the extremely acidophilic bacterium Acidithiobacillus caldus ATCC 51756 reveals metabolic versatility in the genus Acidithiobacillus.</title>
        <authorList>
            <person name="Valdes J."/>
            <person name="Quatrini R."/>
            <person name="Hallberg K."/>
            <person name="Dopson M."/>
            <person name="Valenzuela P.D."/>
            <person name="Holmes D.S."/>
        </authorList>
    </citation>
    <scope>NUCLEOTIDE SEQUENCE [LARGE SCALE GENOMIC DNA]</scope>
    <source>
        <strain evidence="5">ATCC 51756 / DSM 8584 / KU</strain>
    </source>
</reference>
<dbReference type="InterPro" id="IPR005224">
    <property type="entry name" value="SfsA"/>
</dbReference>
<evidence type="ECO:0000313" key="4">
    <source>
        <dbReference type="EMBL" id="AIA55308.1"/>
    </source>
</evidence>
<dbReference type="Pfam" id="PF17746">
    <property type="entry name" value="SfsA_N"/>
    <property type="match status" value="1"/>
</dbReference>
<dbReference type="InterPro" id="IPR040452">
    <property type="entry name" value="SfsA_C"/>
</dbReference>
<feature type="domain" description="SfsA N-terminal OB" evidence="3">
    <location>
        <begin position="12"/>
        <end position="78"/>
    </location>
</feature>
<dbReference type="Pfam" id="PF03749">
    <property type="entry name" value="SfsA"/>
    <property type="match status" value="1"/>
</dbReference>
<feature type="domain" description="Sugar fermentation stimulation protein C-terminal" evidence="2">
    <location>
        <begin position="81"/>
        <end position="220"/>
    </location>
</feature>
<dbReference type="HAMAP" id="MF_00095">
    <property type="entry name" value="SfsA"/>
    <property type="match status" value="1"/>
</dbReference>
<evidence type="ECO:0000259" key="2">
    <source>
        <dbReference type="Pfam" id="PF03749"/>
    </source>
</evidence>
<dbReference type="Gene3D" id="2.40.50.580">
    <property type="match status" value="1"/>
</dbReference>
<dbReference type="eggNOG" id="COG1489">
    <property type="taxonomic scope" value="Bacteria"/>
</dbReference>
<comment type="similarity">
    <text evidence="1">Belongs to the SfsA family.</text>
</comment>
<dbReference type="CDD" id="cd22359">
    <property type="entry name" value="SfsA-like_bacterial"/>
    <property type="match status" value="1"/>
</dbReference>
<dbReference type="AlphaFoldDB" id="A0A059ZV37"/>
<dbReference type="GO" id="GO:0003677">
    <property type="term" value="F:DNA binding"/>
    <property type="evidence" value="ECO:0007669"/>
    <property type="project" value="InterPro"/>
</dbReference>
<dbReference type="GeneID" id="92931643"/>
<dbReference type="KEGG" id="acz:Acaty_c1442"/>
<evidence type="ECO:0000259" key="3">
    <source>
        <dbReference type="Pfam" id="PF17746"/>
    </source>
</evidence>
<dbReference type="PANTHER" id="PTHR30545:SF2">
    <property type="entry name" value="SUGAR FERMENTATION STIMULATION PROTEIN A"/>
    <property type="match status" value="1"/>
</dbReference>
<proteinExistence type="inferred from homology"/>
<dbReference type="InterPro" id="IPR041465">
    <property type="entry name" value="SfsA_N"/>
</dbReference>